<dbReference type="InterPro" id="IPR009057">
    <property type="entry name" value="Homeodomain-like_sf"/>
</dbReference>
<evidence type="ECO:0000313" key="6">
    <source>
        <dbReference type="Proteomes" id="UP001243757"/>
    </source>
</evidence>
<dbReference type="InterPro" id="IPR032687">
    <property type="entry name" value="AraC-type_N"/>
</dbReference>
<dbReference type="Gene3D" id="1.10.10.60">
    <property type="entry name" value="Homeodomain-like"/>
    <property type="match status" value="1"/>
</dbReference>
<dbReference type="Pfam" id="PF12625">
    <property type="entry name" value="Arabinose_bd"/>
    <property type="match status" value="1"/>
</dbReference>
<dbReference type="PROSITE" id="PS01124">
    <property type="entry name" value="HTH_ARAC_FAMILY_2"/>
    <property type="match status" value="1"/>
</dbReference>
<dbReference type="SUPFAM" id="SSF46689">
    <property type="entry name" value="Homeodomain-like"/>
    <property type="match status" value="1"/>
</dbReference>
<evidence type="ECO:0000313" key="5">
    <source>
        <dbReference type="EMBL" id="MDK3020815.1"/>
    </source>
</evidence>
<reference evidence="5 6" key="1">
    <citation type="submission" date="2023-05" db="EMBL/GenBank/DDBJ databases">
        <title>Pseudodonghicola sp. nov.</title>
        <authorList>
            <person name="Huang J."/>
        </authorList>
    </citation>
    <scope>NUCLEOTIDE SEQUENCE [LARGE SCALE GENOMIC DNA]</scope>
    <source>
        <strain evidence="5 6">IC7</strain>
    </source>
</reference>
<evidence type="ECO:0000256" key="1">
    <source>
        <dbReference type="ARBA" id="ARBA00023015"/>
    </source>
</evidence>
<keyword evidence="6" id="KW-1185">Reference proteome</keyword>
<protein>
    <submittedName>
        <fullName evidence="5">AraC family transcriptional regulator ligand-binding domain-containing protein</fullName>
    </submittedName>
</protein>
<dbReference type="RefSeq" id="WP_284483332.1">
    <property type="nucleotide sequence ID" value="NZ_JASNJD010000034.1"/>
</dbReference>
<dbReference type="EMBL" id="JASNJD010000034">
    <property type="protein sequence ID" value="MDK3020815.1"/>
    <property type="molecule type" value="Genomic_DNA"/>
</dbReference>
<comment type="caution">
    <text evidence="5">The sequence shown here is derived from an EMBL/GenBank/DDBJ whole genome shotgun (WGS) entry which is preliminary data.</text>
</comment>
<keyword evidence="3" id="KW-0804">Transcription</keyword>
<proteinExistence type="predicted"/>
<sequence>MTLLPSPTPPTAVLPTVSFAFVEDWLAALRAYCPPAQLAGFLDQSGLAATARQPRARVTHDQIVRLYQLVAVGTGDEMMGLWSRPIRSGALKHLCVSVRGASSLSGALYRFTTFWNLLLDDYRLVLEEEHDLLRISLQPRGAALPQRFGHMLLLKLTHGIASWLAGRELPVREVGFVFPAPPFAEDYPILFPARIGFGQPCSSIAFDRSLGSLPVARSDAEMQDFLIRAPRDWIFTRYHEHTLPLRVREMLQAADRMAFRLDDAAGALHLTPRTLMRRLEAEGTSFQDIKDGLRRDIAIRDLTRGDKSLEAISQDIGFASVANFHRAFRRWTGLTPGAYRRDRKAGRRAPRELTQE</sequence>
<evidence type="ECO:0000256" key="2">
    <source>
        <dbReference type="ARBA" id="ARBA00023125"/>
    </source>
</evidence>
<feature type="domain" description="HTH araC/xylS-type" evidence="4">
    <location>
        <begin position="245"/>
        <end position="342"/>
    </location>
</feature>
<evidence type="ECO:0000259" key="4">
    <source>
        <dbReference type="PROSITE" id="PS01124"/>
    </source>
</evidence>
<keyword evidence="2" id="KW-0238">DNA-binding</keyword>
<dbReference type="InterPro" id="IPR018060">
    <property type="entry name" value="HTH_AraC"/>
</dbReference>
<organism evidence="5 6">
    <name type="scientific">Pseudodonghicola flavimaris</name>
    <dbReference type="NCBI Taxonomy" id="3050036"/>
    <lineage>
        <taxon>Bacteria</taxon>
        <taxon>Pseudomonadati</taxon>
        <taxon>Pseudomonadota</taxon>
        <taxon>Alphaproteobacteria</taxon>
        <taxon>Rhodobacterales</taxon>
        <taxon>Paracoccaceae</taxon>
        <taxon>Pseudodonghicola</taxon>
    </lineage>
</organism>
<dbReference type="PANTHER" id="PTHR47894">
    <property type="entry name" value="HTH-TYPE TRANSCRIPTIONAL REGULATOR GADX"/>
    <property type="match status" value="1"/>
</dbReference>
<gene>
    <name evidence="5" type="ORF">QO033_24335</name>
</gene>
<name>A0ABT7F879_9RHOB</name>
<dbReference type="PANTHER" id="PTHR47894:SF1">
    <property type="entry name" value="HTH-TYPE TRANSCRIPTIONAL REGULATOR VQSM"/>
    <property type="match status" value="1"/>
</dbReference>
<keyword evidence="1" id="KW-0805">Transcription regulation</keyword>
<accession>A0ABT7F879</accession>
<dbReference type="Pfam" id="PF12833">
    <property type="entry name" value="HTH_18"/>
    <property type="match status" value="1"/>
</dbReference>
<evidence type="ECO:0000256" key="3">
    <source>
        <dbReference type="ARBA" id="ARBA00023163"/>
    </source>
</evidence>
<dbReference type="SMART" id="SM00342">
    <property type="entry name" value="HTH_ARAC"/>
    <property type="match status" value="1"/>
</dbReference>
<dbReference type="Proteomes" id="UP001243757">
    <property type="component" value="Unassembled WGS sequence"/>
</dbReference>